<dbReference type="Pfam" id="PF02661">
    <property type="entry name" value="Fic"/>
    <property type="match status" value="1"/>
</dbReference>
<evidence type="ECO:0000313" key="10">
    <source>
        <dbReference type="Proteomes" id="UP000037755"/>
    </source>
</evidence>
<dbReference type="GO" id="GO:0051302">
    <property type="term" value="P:regulation of cell division"/>
    <property type="evidence" value="ECO:0007669"/>
    <property type="project" value="TreeGrafter"/>
</dbReference>
<evidence type="ECO:0000313" key="9">
    <source>
        <dbReference type="EMBL" id="KOS08368.1"/>
    </source>
</evidence>
<dbReference type="SUPFAM" id="SSF140931">
    <property type="entry name" value="Fic-like"/>
    <property type="match status" value="1"/>
</dbReference>
<reference evidence="9 10" key="1">
    <citation type="submission" date="2015-08" db="EMBL/GenBank/DDBJ databases">
        <title>Whole genome sequence of Flavobacterium akiainvivens IK-1T, from decaying Wikstroemia oahuensis, an endemic Hawaiian shrub.</title>
        <authorList>
            <person name="Wan X."/>
            <person name="Hou S."/>
            <person name="Saito J."/>
            <person name="Donachie S."/>
        </authorList>
    </citation>
    <scope>NUCLEOTIDE SEQUENCE [LARGE SCALE GENOMIC DNA]</scope>
    <source>
        <strain evidence="9 10">IK-1</strain>
    </source>
</reference>
<sequence length="194" mass="22232">MNKYASDPNEQEILPNLLNLKTEQEIAQAELNGFIYAEAVLYDELTTSTVFNTGYICKIHTLIFGHLYSFAGKYRQVNISKAGFSFPPARFLEASMAEFDKDIFNKLPRIYNSKEELIINVAKVHGELLFIHPFREGNGRASRLLANLMVQQQGYDDLKFEKINDGLFETYIEAVQKCGLKKYELMQEVISTLL</sequence>
<dbReference type="Proteomes" id="UP000037755">
    <property type="component" value="Unassembled WGS sequence"/>
</dbReference>
<dbReference type="Gene3D" id="1.10.3290.10">
    <property type="entry name" value="Fido-like domain"/>
    <property type="match status" value="1"/>
</dbReference>
<dbReference type="InterPro" id="IPR036597">
    <property type="entry name" value="Fido-like_dom_sf"/>
</dbReference>
<dbReference type="AlphaFoldDB" id="A0A0M8MM50"/>
<keyword evidence="3" id="KW-0547">Nucleotide-binding</keyword>
<name>A0A0M8MM50_9FLAO</name>
<evidence type="ECO:0000259" key="8">
    <source>
        <dbReference type="PROSITE" id="PS51459"/>
    </source>
</evidence>
<evidence type="ECO:0000256" key="3">
    <source>
        <dbReference type="ARBA" id="ARBA00022741"/>
    </source>
</evidence>
<dbReference type="InterPro" id="IPR003812">
    <property type="entry name" value="Fido"/>
</dbReference>
<evidence type="ECO:0000256" key="5">
    <source>
        <dbReference type="ARBA" id="ARBA00034531"/>
    </source>
</evidence>
<proteinExistence type="predicted"/>
<feature type="domain" description="Fido" evidence="8">
    <location>
        <begin position="51"/>
        <end position="194"/>
    </location>
</feature>
<dbReference type="PANTHER" id="PTHR39560:SF1">
    <property type="entry name" value="PROTEIN ADENYLYLTRANSFERASE FIC-RELATED"/>
    <property type="match status" value="1"/>
</dbReference>
<dbReference type="PROSITE" id="PS51459">
    <property type="entry name" value="FIDO"/>
    <property type="match status" value="1"/>
</dbReference>
<evidence type="ECO:0000256" key="1">
    <source>
        <dbReference type="ARBA" id="ARBA00022679"/>
    </source>
</evidence>
<evidence type="ECO:0000256" key="2">
    <source>
        <dbReference type="ARBA" id="ARBA00022695"/>
    </source>
</evidence>
<keyword evidence="1" id="KW-0808">Transferase</keyword>
<dbReference type="OrthoDB" id="9814400at2"/>
<keyword evidence="10" id="KW-1185">Reference proteome</keyword>
<keyword evidence="4" id="KW-0067">ATP-binding</keyword>
<keyword evidence="2" id="KW-0548">Nucleotidyltransferase</keyword>
<dbReference type="PANTHER" id="PTHR39560">
    <property type="entry name" value="PROTEIN ADENYLYLTRANSFERASE FIC-RELATED"/>
    <property type="match status" value="1"/>
</dbReference>
<gene>
    <name evidence="9" type="ORF">AM493_14915</name>
</gene>
<comment type="catalytic activity">
    <reaction evidence="7">
        <text>L-tyrosyl-[protein] + ATP = O-(5'-adenylyl)-L-tyrosyl-[protein] + diphosphate</text>
        <dbReference type="Rhea" id="RHEA:54288"/>
        <dbReference type="Rhea" id="RHEA-COMP:10136"/>
        <dbReference type="Rhea" id="RHEA-COMP:13846"/>
        <dbReference type="ChEBI" id="CHEBI:30616"/>
        <dbReference type="ChEBI" id="CHEBI:33019"/>
        <dbReference type="ChEBI" id="CHEBI:46858"/>
        <dbReference type="ChEBI" id="CHEBI:83624"/>
        <dbReference type="EC" id="2.7.7.108"/>
    </reaction>
</comment>
<dbReference type="GO" id="GO:0005524">
    <property type="term" value="F:ATP binding"/>
    <property type="evidence" value="ECO:0007669"/>
    <property type="project" value="UniProtKB-KW"/>
</dbReference>
<dbReference type="PATRIC" id="fig|1202724.3.peg.3098"/>
<dbReference type="EC" id="2.7.7.108" evidence="5"/>
<evidence type="ECO:0000256" key="4">
    <source>
        <dbReference type="ARBA" id="ARBA00022840"/>
    </source>
</evidence>
<organism evidence="9 10">
    <name type="scientific">Flavobacterium akiainvivens</name>
    <dbReference type="NCBI Taxonomy" id="1202724"/>
    <lineage>
        <taxon>Bacteria</taxon>
        <taxon>Pseudomonadati</taxon>
        <taxon>Bacteroidota</taxon>
        <taxon>Flavobacteriia</taxon>
        <taxon>Flavobacteriales</taxon>
        <taxon>Flavobacteriaceae</taxon>
        <taxon>Flavobacterium</taxon>
    </lineage>
</organism>
<accession>A0A0M8MM50</accession>
<dbReference type="RefSeq" id="WP_054410357.1">
    <property type="nucleotide sequence ID" value="NZ_FOYA01000018.1"/>
</dbReference>
<protein>
    <recommendedName>
        <fullName evidence="5">protein adenylyltransferase</fullName>
        <ecNumber evidence="5">2.7.7.108</ecNumber>
    </recommendedName>
</protein>
<comment type="catalytic activity">
    <reaction evidence="6">
        <text>L-threonyl-[protein] + ATP = 3-O-(5'-adenylyl)-L-threonyl-[protein] + diphosphate</text>
        <dbReference type="Rhea" id="RHEA:54292"/>
        <dbReference type="Rhea" id="RHEA-COMP:11060"/>
        <dbReference type="Rhea" id="RHEA-COMP:13847"/>
        <dbReference type="ChEBI" id="CHEBI:30013"/>
        <dbReference type="ChEBI" id="CHEBI:30616"/>
        <dbReference type="ChEBI" id="CHEBI:33019"/>
        <dbReference type="ChEBI" id="CHEBI:138113"/>
        <dbReference type="EC" id="2.7.7.108"/>
    </reaction>
</comment>
<evidence type="ECO:0000256" key="7">
    <source>
        <dbReference type="ARBA" id="ARBA00048696"/>
    </source>
</evidence>
<dbReference type="EMBL" id="LIYD01000005">
    <property type="protein sequence ID" value="KOS08368.1"/>
    <property type="molecule type" value="Genomic_DNA"/>
</dbReference>
<comment type="caution">
    <text evidence="9">The sequence shown here is derived from an EMBL/GenBank/DDBJ whole genome shotgun (WGS) entry which is preliminary data.</text>
</comment>
<evidence type="ECO:0000256" key="6">
    <source>
        <dbReference type="ARBA" id="ARBA00047939"/>
    </source>
</evidence>
<dbReference type="GO" id="GO:0070733">
    <property type="term" value="F:AMPylase activity"/>
    <property type="evidence" value="ECO:0007669"/>
    <property type="project" value="UniProtKB-EC"/>
</dbReference>
<dbReference type="STRING" id="1202724.AM493_14915"/>